<organism evidence="2 3">
    <name type="scientific">Allocoleopsis franciscana PCC 7113</name>
    <dbReference type="NCBI Taxonomy" id="1173027"/>
    <lineage>
        <taxon>Bacteria</taxon>
        <taxon>Bacillati</taxon>
        <taxon>Cyanobacteriota</taxon>
        <taxon>Cyanophyceae</taxon>
        <taxon>Coleofasciculales</taxon>
        <taxon>Coleofasciculaceae</taxon>
        <taxon>Allocoleopsis</taxon>
        <taxon>Allocoleopsis franciscana</taxon>
    </lineage>
</organism>
<protein>
    <submittedName>
        <fullName evidence="2">Uncharacterized protein</fullName>
    </submittedName>
</protein>
<name>K9WND8_9CYAN</name>
<evidence type="ECO:0000256" key="1">
    <source>
        <dbReference type="SAM" id="Phobius"/>
    </source>
</evidence>
<dbReference type="KEGG" id="mic:Mic7113_6097"/>
<keyword evidence="1" id="KW-0812">Transmembrane</keyword>
<feature type="transmembrane region" description="Helical" evidence="1">
    <location>
        <begin position="42"/>
        <end position="63"/>
    </location>
</feature>
<keyword evidence="1" id="KW-1133">Transmembrane helix</keyword>
<proteinExistence type="predicted"/>
<dbReference type="RefSeq" id="WP_015185822.1">
    <property type="nucleotide sequence ID" value="NC_019738.1"/>
</dbReference>
<sequence>MERLFRLGYVAKGAVYAIVRVAGGFGSIWARWQNDWYTGRFAIAPIPLQALLIRSLTLSLWNVESRLYRLIRLTSPGYFVEPGAGKKRFSTQS</sequence>
<evidence type="ECO:0000313" key="3">
    <source>
        <dbReference type="Proteomes" id="UP000010471"/>
    </source>
</evidence>
<evidence type="ECO:0000313" key="2">
    <source>
        <dbReference type="EMBL" id="AFZ21693.1"/>
    </source>
</evidence>
<gene>
    <name evidence="2" type="ORF">Mic7113_6097</name>
</gene>
<keyword evidence="3" id="KW-1185">Reference proteome</keyword>
<dbReference type="AlphaFoldDB" id="K9WND8"/>
<keyword evidence="1" id="KW-0472">Membrane</keyword>
<dbReference type="HOGENOM" id="CLU_2396389_0_0_3"/>
<reference evidence="2 3" key="1">
    <citation type="submission" date="2012-06" db="EMBL/GenBank/DDBJ databases">
        <title>Finished chromosome of genome of Microcoleus sp. PCC 7113.</title>
        <authorList>
            <consortium name="US DOE Joint Genome Institute"/>
            <person name="Gugger M."/>
            <person name="Coursin T."/>
            <person name="Rippka R."/>
            <person name="Tandeau De Marsac N."/>
            <person name="Huntemann M."/>
            <person name="Wei C.-L."/>
            <person name="Han J."/>
            <person name="Detter J.C."/>
            <person name="Han C."/>
            <person name="Tapia R."/>
            <person name="Chen A."/>
            <person name="Kyrpides N."/>
            <person name="Mavromatis K."/>
            <person name="Markowitz V."/>
            <person name="Szeto E."/>
            <person name="Ivanova N."/>
            <person name="Pagani I."/>
            <person name="Pati A."/>
            <person name="Goodwin L."/>
            <person name="Nordberg H.P."/>
            <person name="Cantor M.N."/>
            <person name="Hua S.X."/>
            <person name="Woyke T."/>
            <person name="Kerfeld C.A."/>
        </authorList>
    </citation>
    <scope>NUCLEOTIDE SEQUENCE [LARGE SCALE GENOMIC DNA]</scope>
    <source>
        <strain evidence="2 3">PCC 7113</strain>
    </source>
</reference>
<dbReference type="EMBL" id="CP003630">
    <property type="protein sequence ID" value="AFZ21693.1"/>
    <property type="molecule type" value="Genomic_DNA"/>
</dbReference>
<feature type="transmembrane region" description="Helical" evidence="1">
    <location>
        <begin position="7"/>
        <end position="30"/>
    </location>
</feature>
<accession>K9WND8</accession>
<dbReference type="Proteomes" id="UP000010471">
    <property type="component" value="Chromosome"/>
</dbReference>